<dbReference type="GO" id="GO:0008270">
    <property type="term" value="F:zinc ion binding"/>
    <property type="evidence" value="ECO:0007669"/>
    <property type="project" value="InterPro"/>
</dbReference>
<gene>
    <name evidence="9" type="ORF">CONLIGDRAFT_632275</name>
</gene>
<name>A0A1J7JK53_9PEZI</name>
<dbReference type="OrthoDB" id="288726at2759"/>
<dbReference type="CDD" id="cd00067">
    <property type="entry name" value="GAL4"/>
    <property type="match status" value="1"/>
</dbReference>
<feature type="compositionally biased region" description="Low complexity" evidence="7">
    <location>
        <begin position="90"/>
        <end position="104"/>
    </location>
</feature>
<dbReference type="GO" id="GO:0045944">
    <property type="term" value="P:positive regulation of transcription by RNA polymerase II"/>
    <property type="evidence" value="ECO:0007669"/>
    <property type="project" value="TreeGrafter"/>
</dbReference>
<evidence type="ECO:0000259" key="8">
    <source>
        <dbReference type="PROSITE" id="PS50048"/>
    </source>
</evidence>
<dbReference type="InParanoid" id="A0A1J7JK53"/>
<dbReference type="GO" id="GO:0000976">
    <property type="term" value="F:transcription cis-regulatory region binding"/>
    <property type="evidence" value="ECO:0007669"/>
    <property type="project" value="TreeGrafter"/>
</dbReference>
<dbReference type="SMART" id="SM00066">
    <property type="entry name" value="GAL4"/>
    <property type="match status" value="1"/>
</dbReference>
<dbReference type="InterPro" id="IPR001138">
    <property type="entry name" value="Zn2Cys6_DnaBD"/>
</dbReference>
<keyword evidence="5" id="KW-0804">Transcription</keyword>
<comment type="subcellular location">
    <subcellularLocation>
        <location evidence="1">Nucleus</location>
    </subcellularLocation>
</comment>
<dbReference type="Gene3D" id="4.10.240.10">
    <property type="entry name" value="Zn(2)-C6 fungal-type DNA-binding domain"/>
    <property type="match status" value="1"/>
</dbReference>
<dbReference type="InterPro" id="IPR021858">
    <property type="entry name" value="Fun_TF"/>
</dbReference>
<keyword evidence="4" id="KW-0238">DNA-binding</keyword>
<keyword evidence="2" id="KW-0862">Zinc</keyword>
<dbReference type="GO" id="GO:0005634">
    <property type="term" value="C:nucleus"/>
    <property type="evidence" value="ECO:0007669"/>
    <property type="project" value="UniProtKB-SubCell"/>
</dbReference>
<dbReference type="STRING" id="1408157.A0A1J7JK53"/>
<reference evidence="9 10" key="1">
    <citation type="submission" date="2016-10" db="EMBL/GenBank/DDBJ databases">
        <title>Draft genome sequence of Coniochaeta ligniaria NRRL30616, a lignocellulolytic fungus for bioabatement of inhibitors in plant biomass hydrolysates.</title>
        <authorList>
            <consortium name="DOE Joint Genome Institute"/>
            <person name="Jimenez D.J."/>
            <person name="Hector R.E."/>
            <person name="Riley R."/>
            <person name="Sun H."/>
            <person name="Grigoriev I.V."/>
            <person name="Van Elsas J.D."/>
            <person name="Nichols N.N."/>
        </authorList>
    </citation>
    <scope>NUCLEOTIDE SEQUENCE [LARGE SCALE GENOMIC DNA]</scope>
    <source>
        <strain evidence="9 10">NRRL 30616</strain>
    </source>
</reference>
<protein>
    <recommendedName>
        <fullName evidence="8">Zn(2)-C6 fungal-type domain-containing protein</fullName>
    </recommendedName>
</protein>
<accession>A0A1J7JK53</accession>
<feature type="region of interest" description="Disordered" evidence="7">
    <location>
        <begin position="131"/>
        <end position="160"/>
    </location>
</feature>
<feature type="domain" description="Zn(2)-C6 fungal-type" evidence="8">
    <location>
        <begin position="20"/>
        <end position="50"/>
    </location>
</feature>
<evidence type="ECO:0000313" key="9">
    <source>
        <dbReference type="EMBL" id="OIW30216.1"/>
    </source>
</evidence>
<dbReference type="Proteomes" id="UP000182658">
    <property type="component" value="Unassembled WGS sequence"/>
</dbReference>
<keyword evidence="6" id="KW-0539">Nucleus</keyword>
<organism evidence="9 10">
    <name type="scientific">Coniochaeta ligniaria NRRL 30616</name>
    <dbReference type="NCBI Taxonomy" id="1408157"/>
    <lineage>
        <taxon>Eukaryota</taxon>
        <taxon>Fungi</taxon>
        <taxon>Dikarya</taxon>
        <taxon>Ascomycota</taxon>
        <taxon>Pezizomycotina</taxon>
        <taxon>Sordariomycetes</taxon>
        <taxon>Sordariomycetidae</taxon>
        <taxon>Coniochaetales</taxon>
        <taxon>Coniochaetaceae</taxon>
        <taxon>Coniochaeta</taxon>
    </lineage>
</organism>
<evidence type="ECO:0000256" key="5">
    <source>
        <dbReference type="ARBA" id="ARBA00023163"/>
    </source>
</evidence>
<evidence type="ECO:0000313" key="10">
    <source>
        <dbReference type="Proteomes" id="UP000182658"/>
    </source>
</evidence>
<keyword evidence="10" id="KW-1185">Reference proteome</keyword>
<evidence type="ECO:0000256" key="2">
    <source>
        <dbReference type="ARBA" id="ARBA00022833"/>
    </source>
</evidence>
<feature type="compositionally biased region" description="Polar residues" evidence="7">
    <location>
        <begin position="80"/>
        <end position="89"/>
    </location>
</feature>
<evidence type="ECO:0000256" key="1">
    <source>
        <dbReference type="ARBA" id="ARBA00004123"/>
    </source>
</evidence>
<dbReference type="Pfam" id="PF00172">
    <property type="entry name" value="Zn_clus"/>
    <property type="match status" value="1"/>
</dbReference>
<sequence>MLTMDQSPAAANPRRRSRTGCQNCRRLHQKCDETKPSCLACQWSQKQCSYRMSLTWGGRPFPKSSFGQCLSRDASVVAIPSSSSFGPQVSTSSRGSTSHSPTGRDSPQDTSFIYGFSRPFISAQTHELEIPPSSDDLLDGGPARLPPPPRPPGASDAIARNPSHLSHLSLPQRVLLDHFLCTVTRSFSLHLATHQGFCMTYLPMALDPSMGQSLLPAILEAAALHRTSLGLDQSQQVVVALRHASVRHFQLPDIGRDAGADDYALATALMLCLCDILSGGEKTDSWRIHLQGATAITRQISERRRKDGRPVHQESDRRKFLWRWCESLAVLSLLSPDSALTGPIVLDEDGDYIDEFHGFSRRLIPAIQEAHFLLLEQQTLQETLSHATGHSHSASLERLSRVIEQRCEQTVKDVMASLGQKTLKFHPSIQSFIGLKIQQDFAATNRAYHHGVLINLRRRVQGRQLNDPEIEKSVEAIITHLSVLDLRNEACPGVAMLQPLFDAGCASYVPQQRTAVLELMGSLERHYAMGNVSQARTFLQDYWLEWDRQLEQGVDLCWDTFIKNKGWELSLY</sequence>
<dbReference type="SUPFAM" id="SSF57701">
    <property type="entry name" value="Zn2/Cys6 DNA-binding domain"/>
    <property type="match status" value="1"/>
</dbReference>
<dbReference type="PROSITE" id="PS50048">
    <property type="entry name" value="ZN2_CY6_FUNGAL_2"/>
    <property type="match status" value="1"/>
</dbReference>
<dbReference type="PROSITE" id="PS00463">
    <property type="entry name" value="ZN2_CY6_FUNGAL_1"/>
    <property type="match status" value="1"/>
</dbReference>
<evidence type="ECO:0000256" key="3">
    <source>
        <dbReference type="ARBA" id="ARBA00023015"/>
    </source>
</evidence>
<feature type="region of interest" description="Disordered" evidence="7">
    <location>
        <begin position="80"/>
        <end position="109"/>
    </location>
</feature>
<dbReference type="GO" id="GO:0000981">
    <property type="term" value="F:DNA-binding transcription factor activity, RNA polymerase II-specific"/>
    <property type="evidence" value="ECO:0007669"/>
    <property type="project" value="InterPro"/>
</dbReference>
<dbReference type="AlphaFoldDB" id="A0A1J7JK53"/>
<evidence type="ECO:0000256" key="7">
    <source>
        <dbReference type="SAM" id="MobiDB-lite"/>
    </source>
</evidence>
<evidence type="ECO:0000256" key="4">
    <source>
        <dbReference type="ARBA" id="ARBA00023125"/>
    </source>
</evidence>
<dbReference type="PANTHER" id="PTHR37534:SF43">
    <property type="entry name" value="FINGER DOMAIN PROTEIN, PUTATIVE (AFU_ORTHOLOGUE AFUA_1G01850)-RELATED"/>
    <property type="match status" value="1"/>
</dbReference>
<proteinExistence type="predicted"/>
<keyword evidence="3" id="KW-0805">Transcription regulation</keyword>
<dbReference type="PANTHER" id="PTHR37534">
    <property type="entry name" value="TRANSCRIPTIONAL ACTIVATOR PROTEIN UGA3"/>
    <property type="match status" value="1"/>
</dbReference>
<dbReference type="EMBL" id="KV875097">
    <property type="protein sequence ID" value="OIW30216.1"/>
    <property type="molecule type" value="Genomic_DNA"/>
</dbReference>
<dbReference type="InterPro" id="IPR036864">
    <property type="entry name" value="Zn2-C6_fun-type_DNA-bd_sf"/>
</dbReference>
<evidence type="ECO:0000256" key="6">
    <source>
        <dbReference type="ARBA" id="ARBA00023242"/>
    </source>
</evidence>
<dbReference type="Pfam" id="PF11951">
    <property type="entry name" value="Fungal_trans_2"/>
    <property type="match status" value="1"/>
</dbReference>